<keyword evidence="2" id="KW-1185">Reference proteome</keyword>
<name>A0ACC2IUY4_9PLEO</name>
<dbReference type="Proteomes" id="UP001153331">
    <property type="component" value="Unassembled WGS sequence"/>
</dbReference>
<reference evidence="1" key="1">
    <citation type="submission" date="2022-11" db="EMBL/GenBank/DDBJ databases">
        <title>Genome Sequence of Boeremia exigua.</title>
        <authorList>
            <person name="Buettner E."/>
        </authorList>
    </citation>
    <scope>NUCLEOTIDE SEQUENCE</scope>
    <source>
        <strain evidence="1">CU02</strain>
    </source>
</reference>
<evidence type="ECO:0000313" key="1">
    <source>
        <dbReference type="EMBL" id="KAJ8118887.1"/>
    </source>
</evidence>
<dbReference type="EMBL" id="JAPHNI010000007">
    <property type="protein sequence ID" value="KAJ8118887.1"/>
    <property type="molecule type" value="Genomic_DNA"/>
</dbReference>
<gene>
    <name evidence="1" type="ORF">OPT61_g232</name>
</gene>
<comment type="caution">
    <text evidence="1">The sequence shown here is derived from an EMBL/GenBank/DDBJ whole genome shotgun (WGS) entry which is preliminary data.</text>
</comment>
<proteinExistence type="predicted"/>
<sequence length="328" mass="37028">MPFIDIEGIPKGAAVAQLKTISFSELIDRNEQEMSKLMSACEHYGFFYLDLTSVGASNMMKDLDDLRVLMGDWFKQPVTSKLKTPTISNSHGYKPVGIQSGISENTKDGWEALKVGHRELRGRWALPPVVKSNPRVFDDFSAASHYVLKHLLDCISSGLELKDEQSLHHLHRDDEPSKSTLYFLHYPAATIAQAGVGQNMHTDVGSLTLLFAPQWGLQALSPDSGDWEWVEPKPGHAIINVGDTLRFLSGRRLRSALHRAVQIEGVDRFSISYFLRASDRTEFRDSDNVKTDAREWYLRKYETYNQSHEVQRMQSVLTGGMINELVTS</sequence>
<organism evidence="1 2">
    <name type="scientific">Boeremia exigua</name>
    <dbReference type="NCBI Taxonomy" id="749465"/>
    <lineage>
        <taxon>Eukaryota</taxon>
        <taxon>Fungi</taxon>
        <taxon>Dikarya</taxon>
        <taxon>Ascomycota</taxon>
        <taxon>Pezizomycotina</taxon>
        <taxon>Dothideomycetes</taxon>
        <taxon>Pleosporomycetidae</taxon>
        <taxon>Pleosporales</taxon>
        <taxon>Pleosporineae</taxon>
        <taxon>Didymellaceae</taxon>
        <taxon>Boeremia</taxon>
    </lineage>
</organism>
<protein>
    <submittedName>
        <fullName evidence="1">Uncharacterized protein</fullName>
    </submittedName>
</protein>
<accession>A0ACC2IUY4</accession>
<evidence type="ECO:0000313" key="2">
    <source>
        <dbReference type="Proteomes" id="UP001153331"/>
    </source>
</evidence>